<protein>
    <submittedName>
        <fullName evidence="2">Unnamed product</fullName>
    </submittedName>
</protein>
<sequence>MASASSALGVTLVDVARALDAVADAHRARVVGVRALRAWCARARRRGRARAAWAWRDDAATRAATNAWRRETIRARRVRAFTSRTTRARARRVVETAFVAWRDVVWARARRLERGIQATKFIRWRVRTAARRRDAAEFARAVSHDDARVTCGAFVRWCGFVAEGRERARELARAAAFHRKLTRASAFDAWRARAARTRSANVDRLARAWRSWLMLRDRARRLEAMATAHTDALAVTFRDAYLLPSAFQTWAAFAARNHRRYAAMEFAEKSRARRALHAWRAAMDDARASTPLEDTTNSPAASPARTPTRASTSAPIVS</sequence>
<evidence type="ECO:0000313" key="2">
    <source>
        <dbReference type="EMBL" id="CEF99433.1"/>
    </source>
</evidence>
<reference evidence="2 3" key="2">
    <citation type="journal article" date="2014" name="BMC Genomics">
        <title>An improved genome of the model marine alga Ostreococcus tauri unfolds by assessing Illumina de novo assemblies.</title>
        <authorList>
            <person name="Blanc-Mathieu R."/>
            <person name="Verhelst B."/>
            <person name="Derelle E."/>
            <person name="Rombauts S."/>
            <person name="Bouget F.Y."/>
            <person name="Carre I."/>
            <person name="Chateau A."/>
            <person name="Eyre-Walker A."/>
            <person name="Grimsley N."/>
            <person name="Moreau H."/>
            <person name="Piegu B."/>
            <person name="Rivals E."/>
            <person name="Schackwitz W."/>
            <person name="Van de Peer Y."/>
            <person name="Piganeau G."/>
        </authorList>
    </citation>
    <scope>NUCLEOTIDE SEQUENCE [LARGE SCALE GENOMIC DNA]</scope>
    <source>
        <strain evidence="3">OTTH 0595 / CCAP 157/2 / RCC745</strain>
    </source>
</reference>
<dbReference type="InParanoid" id="A0A090N486"/>
<gene>
    <name evidence="2" type="ORF">OT_ostta10g02650</name>
</gene>
<name>A0A090N486_OSTTA</name>
<dbReference type="OrthoDB" id="10680127at2759"/>
<accession>A0A090N486</accession>
<dbReference type="GeneID" id="9832035"/>
<dbReference type="Proteomes" id="UP000009170">
    <property type="component" value="Unassembled WGS sequence"/>
</dbReference>
<reference evidence="3" key="1">
    <citation type="journal article" date="2006" name="Proc. Natl. Acad. Sci. U.S.A.">
        <title>Genome analysis of the smallest free-living eukaryote Ostreococcus tauri unveils many unique features.</title>
        <authorList>
            <person name="Derelle E."/>
            <person name="Ferraz C."/>
            <person name="Rombauts S."/>
            <person name="Rouze P."/>
            <person name="Worden A.Z."/>
            <person name="Robbens S."/>
            <person name="Partensky F."/>
            <person name="Degroeve S."/>
            <person name="Echeynie S."/>
            <person name="Cooke R."/>
            <person name="Saeys Y."/>
            <person name="Wuyts J."/>
            <person name="Jabbari K."/>
            <person name="Bowler C."/>
            <person name="Panaud O."/>
            <person name="Piegu B."/>
            <person name="Ball S.G."/>
            <person name="Ral J.-P."/>
            <person name="Bouget F.-Y."/>
            <person name="Piganeau G."/>
            <person name="De Baets B."/>
            <person name="Picard A."/>
            <person name="Delseny M."/>
            <person name="Demaille J."/>
            <person name="Van de Peer Y."/>
            <person name="Moreau H."/>
        </authorList>
    </citation>
    <scope>NUCLEOTIDE SEQUENCE [LARGE SCALE GENOMIC DNA]</scope>
    <source>
        <strain evidence="3">OTTH 0595 / CCAP 157/2 / RCC745</strain>
    </source>
</reference>
<comment type="caution">
    <text evidence="2">The sequence shown here is derived from an EMBL/GenBank/DDBJ whole genome shotgun (WGS) entry which is preliminary data.</text>
</comment>
<proteinExistence type="predicted"/>
<dbReference type="AlphaFoldDB" id="A0A090N486"/>
<keyword evidence="3" id="KW-1185">Reference proteome</keyword>
<dbReference type="EMBL" id="CAID01000010">
    <property type="protein sequence ID" value="CEF99433.1"/>
    <property type="molecule type" value="Genomic_DNA"/>
</dbReference>
<feature type="region of interest" description="Disordered" evidence="1">
    <location>
        <begin position="287"/>
        <end position="318"/>
    </location>
</feature>
<evidence type="ECO:0000256" key="1">
    <source>
        <dbReference type="SAM" id="MobiDB-lite"/>
    </source>
</evidence>
<organism evidence="2 3">
    <name type="scientific">Ostreococcus tauri</name>
    <name type="common">Marine green alga</name>
    <dbReference type="NCBI Taxonomy" id="70448"/>
    <lineage>
        <taxon>Eukaryota</taxon>
        <taxon>Viridiplantae</taxon>
        <taxon>Chlorophyta</taxon>
        <taxon>Mamiellophyceae</taxon>
        <taxon>Mamiellales</taxon>
        <taxon>Bathycoccaceae</taxon>
        <taxon>Ostreococcus</taxon>
    </lineage>
</organism>
<dbReference type="RefSeq" id="XP_022839834.1">
    <property type="nucleotide sequence ID" value="XM_022983203.1"/>
</dbReference>
<dbReference type="KEGG" id="ota:OT_ostta10g02650"/>
<feature type="compositionally biased region" description="Low complexity" evidence="1">
    <location>
        <begin position="295"/>
        <end position="318"/>
    </location>
</feature>
<evidence type="ECO:0000313" key="3">
    <source>
        <dbReference type="Proteomes" id="UP000009170"/>
    </source>
</evidence>